<reference evidence="4" key="1">
    <citation type="journal article" date="2025" name="Foods">
        <title>Unveiling the Microbial Signatures of Arabica Coffee Cherries: Insights into Ripeness Specific Diversity, Functional Traits, and Implications for Quality and Safety.</title>
        <authorList>
            <consortium name="RefSeq"/>
            <person name="Tenea G.N."/>
            <person name="Cifuentes V."/>
            <person name="Reyes P."/>
            <person name="Cevallos-Vallejos M."/>
        </authorList>
    </citation>
    <scope>NUCLEOTIDE SEQUENCE [LARGE SCALE GENOMIC DNA]</scope>
</reference>
<organism evidence="4 5">
    <name type="scientific">Coffea arabica</name>
    <name type="common">Arabian coffee</name>
    <dbReference type="NCBI Taxonomy" id="13443"/>
    <lineage>
        <taxon>Eukaryota</taxon>
        <taxon>Viridiplantae</taxon>
        <taxon>Streptophyta</taxon>
        <taxon>Embryophyta</taxon>
        <taxon>Tracheophyta</taxon>
        <taxon>Spermatophyta</taxon>
        <taxon>Magnoliopsida</taxon>
        <taxon>eudicotyledons</taxon>
        <taxon>Gunneridae</taxon>
        <taxon>Pentapetalae</taxon>
        <taxon>asterids</taxon>
        <taxon>lamiids</taxon>
        <taxon>Gentianales</taxon>
        <taxon>Rubiaceae</taxon>
        <taxon>Ixoroideae</taxon>
        <taxon>Gardenieae complex</taxon>
        <taxon>Bertiereae - Coffeeae clade</taxon>
        <taxon>Coffeeae</taxon>
        <taxon>Coffea</taxon>
    </lineage>
</organism>
<dbReference type="Pfam" id="PF01612">
    <property type="entry name" value="DNA_pol_A_exo1"/>
    <property type="match status" value="1"/>
</dbReference>
<dbReference type="GO" id="GO:0005634">
    <property type="term" value="C:nucleus"/>
    <property type="evidence" value="ECO:0007669"/>
    <property type="project" value="TreeGrafter"/>
</dbReference>
<dbReference type="GO" id="GO:0005737">
    <property type="term" value="C:cytoplasm"/>
    <property type="evidence" value="ECO:0007669"/>
    <property type="project" value="TreeGrafter"/>
</dbReference>
<keyword evidence="4" id="KW-1185">Reference proteome</keyword>
<evidence type="ECO:0000256" key="2">
    <source>
        <dbReference type="ARBA" id="ARBA00022801"/>
    </source>
</evidence>
<reference evidence="5" key="2">
    <citation type="submission" date="2025-08" db="UniProtKB">
        <authorList>
            <consortium name="RefSeq"/>
        </authorList>
    </citation>
    <scope>IDENTIFICATION</scope>
    <source>
        <tissue evidence="5">Leaves</tissue>
    </source>
</reference>
<dbReference type="InterPro" id="IPR036397">
    <property type="entry name" value="RNaseH_sf"/>
</dbReference>
<dbReference type="InterPro" id="IPR051132">
    <property type="entry name" value="3-5_Exonuclease_domain"/>
</dbReference>
<evidence type="ECO:0000259" key="3">
    <source>
        <dbReference type="SMART" id="SM00474"/>
    </source>
</evidence>
<dbReference type="SMART" id="SM00474">
    <property type="entry name" value="35EXOc"/>
    <property type="match status" value="1"/>
</dbReference>
<feature type="domain" description="3'-5' exonuclease" evidence="3">
    <location>
        <begin position="28"/>
        <end position="215"/>
    </location>
</feature>
<dbReference type="GO" id="GO:0006139">
    <property type="term" value="P:nucleobase-containing compound metabolic process"/>
    <property type="evidence" value="ECO:0007669"/>
    <property type="project" value="InterPro"/>
</dbReference>
<dbReference type="Gene3D" id="3.30.420.10">
    <property type="entry name" value="Ribonuclease H-like superfamily/Ribonuclease H"/>
    <property type="match status" value="1"/>
</dbReference>
<dbReference type="GO" id="GO:0008408">
    <property type="term" value="F:3'-5' exonuclease activity"/>
    <property type="evidence" value="ECO:0007669"/>
    <property type="project" value="InterPro"/>
</dbReference>
<protein>
    <submittedName>
        <fullName evidence="5">3'-5' exonuclease-like</fullName>
    </submittedName>
</protein>
<evidence type="ECO:0000313" key="5">
    <source>
        <dbReference type="RefSeq" id="XP_027077105.1"/>
    </source>
</evidence>
<keyword evidence="2" id="KW-0378">Hydrolase</keyword>
<gene>
    <name evidence="5" type="primary">LOC113700874</name>
</gene>
<dbReference type="RefSeq" id="XP_027077105.1">
    <property type="nucleotide sequence ID" value="XM_027221304.2"/>
</dbReference>
<evidence type="ECO:0000313" key="4">
    <source>
        <dbReference type="Proteomes" id="UP001652660"/>
    </source>
</evidence>
<dbReference type="GeneID" id="113700874"/>
<dbReference type="PANTHER" id="PTHR13620:SF59">
    <property type="entry name" value="POLYNUCLEOTIDYL TRANSFERASE, RIBONUCLEASE H-LIKE SUPERFAMILY PROTEIN"/>
    <property type="match status" value="1"/>
</dbReference>
<dbReference type="InterPro" id="IPR002562">
    <property type="entry name" value="3'-5'_exonuclease_dom"/>
</dbReference>
<dbReference type="InterPro" id="IPR012337">
    <property type="entry name" value="RNaseH-like_sf"/>
</dbReference>
<proteinExistence type="predicted"/>
<evidence type="ECO:0000256" key="1">
    <source>
        <dbReference type="ARBA" id="ARBA00022722"/>
    </source>
</evidence>
<dbReference type="AlphaFoldDB" id="A0A6P6TGD6"/>
<keyword evidence="1" id="KW-0540">Nuclease</keyword>
<name>A0A6P6TGD6_COFAR</name>
<dbReference type="GO" id="GO:0003676">
    <property type="term" value="F:nucleic acid binding"/>
    <property type="evidence" value="ECO:0007669"/>
    <property type="project" value="InterPro"/>
</dbReference>
<dbReference type="SUPFAM" id="SSF53098">
    <property type="entry name" value="Ribonuclease H-like"/>
    <property type="match status" value="1"/>
</dbReference>
<dbReference type="CDD" id="cd06141">
    <property type="entry name" value="WRN_exo"/>
    <property type="match status" value="1"/>
</dbReference>
<sequence>MTNRTTITRQLASSEPQRRRNFVVIRLPHLVYTTVTSTPSVVKHWLFRICRHHVYRIRKGRLVVGLGVQWTPGHRKSPATLQLCVGHQCLVFQLLHAPHAPLKLRRFLSSPNITFVGVSNKNDGALLRCSKHELCVSSTLVDLVDVASEERGYSKKISMEKLAELVVGMEGVKKEEWVGRSDWDEFWLSEHQVEYACLDAFISFLIGKDLKAWNWMKVDEDCSTSIK</sequence>
<dbReference type="OrthoDB" id="10261556at2759"/>
<dbReference type="Proteomes" id="UP001652660">
    <property type="component" value="Chromosome 7e"/>
</dbReference>
<accession>A0A6P6TGD6</accession>
<dbReference type="PANTHER" id="PTHR13620">
    <property type="entry name" value="3-5 EXONUCLEASE"/>
    <property type="match status" value="1"/>
</dbReference>